<organism evidence="2 3">
    <name type="scientific">Streptomyces iconiensis</name>
    <dbReference type="NCBI Taxonomy" id="1384038"/>
    <lineage>
        <taxon>Bacteria</taxon>
        <taxon>Bacillati</taxon>
        <taxon>Actinomycetota</taxon>
        <taxon>Actinomycetes</taxon>
        <taxon>Kitasatosporales</taxon>
        <taxon>Streptomycetaceae</taxon>
        <taxon>Streptomyces</taxon>
    </lineage>
</organism>
<dbReference type="EMBL" id="JANCPR020000075">
    <property type="protein sequence ID" value="MDJ1138139.1"/>
    <property type="molecule type" value="Genomic_DNA"/>
</dbReference>
<feature type="region of interest" description="Disordered" evidence="1">
    <location>
        <begin position="1"/>
        <end position="26"/>
    </location>
</feature>
<name>A0ABT7A9V5_9ACTN</name>
<reference evidence="2 3" key="1">
    <citation type="submission" date="2023-05" db="EMBL/GenBank/DDBJ databases">
        <title>Streptantibioticus silvisoli sp. nov., acidotolerant actinomycetes 1 from pine litter.</title>
        <authorList>
            <person name="Swiecimska M."/>
            <person name="Golinska P."/>
            <person name="Sangal V."/>
            <person name="Wachnowicz B."/>
            <person name="Goodfellow M."/>
        </authorList>
    </citation>
    <scope>NUCLEOTIDE SEQUENCE [LARGE SCALE GENOMIC DNA]</scope>
    <source>
        <strain evidence="2 3">DSM 42109</strain>
    </source>
</reference>
<comment type="caution">
    <text evidence="2">The sequence shown here is derived from an EMBL/GenBank/DDBJ whole genome shotgun (WGS) entry which is preliminary data.</text>
</comment>
<protein>
    <submittedName>
        <fullName evidence="2">Uncharacterized protein</fullName>
    </submittedName>
</protein>
<gene>
    <name evidence="2" type="ORF">NMN56_040510</name>
</gene>
<evidence type="ECO:0000256" key="1">
    <source>
        <dbReference type="SAM" id="MobiDB-lite"/>
    </source>
</evidence>
<evidence type="ECO:0000313" key="3">
    <source>
        <dbReference type="Proteomes" id="UP001214441"/>
    </source>
</evidence>
<sequence>MYSEQGGAVWQIDPTSHKKRPLMRNPSTSYEVEGEFEMGDGRVLYAHKRLYLGADDISEPSSSGSGSGSGSGKKTPLAVVFGHAK</sequence>
<keyword evidence="3" id="KW-1185">Reference proteome</keyword>
<feature type="region of interest" description="Disordered" evidence="1">
    <location>
        <begin position="56"/>
        <end position="85"/>
    </location>
</feature>
<evidence type="ECO:0000313" key="2">
    <source>
        <dbReference type="EMBL" id="MDJ1138139.1"/>
    </source>
</evidence>
<dbReference type="RefSeq" id="WP_274045028.1">
    <property type="nucleotide sequence ID" value="NZ_JANCPR020000075.1"/>
</dbReference>
<accession>A0ABT7A9V5</accession>
<proteinExistence type="predicted"/>
<dbReference type="Proteomes" id="UP001214441">
    <property type="component" value="Unassembled WGS sequence"/>
</dbReference>